<keyword evidence="3" id="KW-1185">Reference proteome</keyword>
<feature type="non-terminal residue" evidence="2">
    <location>
        <position position="1"/>
    </location>
</feature>
<reference evidence="2 3" key="1">
    <citation type="journal article" date="2021" name="Hortic Res">
        <title>The domestication of Cucurbita argyrosperma as revealed by the genome of its wild relative.</title>
        <authorList>
            <person name="Barrera-Redondo J."/>
            <person name="Sanchez-de la Vega G."/>
            <person name="Aguirre-Liguori J.A."/>
            <person name="Castellanos-Morales G."/>
            <person name="Gutierrez-Guerrero Y.T."/>
            <person name="Aguirre-Dugua X."/>
            <person name="Aguirre-Planter E."/>
            <person name="Tenaillon M.I."/>
            <person name="Lira-Saade R."/>
            <person name="Eguiarte L.E."/>
        </authorList>
    </citation>
    <scope>NUCLEOTIDE SEQUENCE [LARGE SCALE GENOMIC DNA]</scope>
    <source>
        <strain evidence="2">JBR-2021</strain>
    </source>
</reference>
<feature type="compositionally biased region" description="Polar residues" evidence="1">
    <location>
        <begin position="60"/>
        <end position="72"/>
    </location>
</feature>
<evidence type="ECO:0000256" key="1">
    <source>
        <dbReference type="SAM" id="MobiDB-lite"/>
    </source>
</evidence>
<comment type="caution">
    <text evidence="2">The sequence shown here is derived from an EMBL/GenBank/DDBJ whole genome shotgun (WGS) entry which is preliminary data.</text>
</comment>
<evidence type="ECO:0000313" key="3">
    <source>
        <dbReference type="Proteomes" id="UP000685013"/>
    </source>
</evidence>
<protein>
    <submittedName>
        <fullName evidence="2">Uncharacterized protein</fullName>
    </submittedName>
</protein>
<feature type="region of interest" description="Disordered" evidence="1">
    <location>
        <begin position="44"/>
        <end position="72"/>
    </location>
</feature>
<accession>A0AAV6MP27</accession>
<gene>
    <name evidence="2" type="ORF">SDJN03_19955</name>
</gene>
<evidence type="ECO:0000313" key="2">
    <source>
        <dbReference type="EMBL" id="KAG6584023.1"/>
    </source>
</evidence>
<sequence>MLPQFHPTCRHCLSSLTILPATGFIGIVGKVVCGGGSSGTCVMAEEGHGGTGGPPLQDPGTATGSNGQLNDR</sequence>
<dbReference type="EMBL" id="JAGKQH010000013">
    <property type="protein sequence ID" value="KAG6584023.1"/>
    <property type="molecule type" value="Genomic_DNA"/>
</dbReference>
<proteinExistence type="predicted"/>
<dbReference type="AlphaFoldDB" id="A0AAV6MP27"/>
<name>A0AAV6MP27_9ROSI</name>
<organism evidence="2 3">
    <name type="scientific">Cucurbita argyrosperma subsp. sororia</name>
    <dbReference type="NCBI Taxonomy" id="37648"/>
    <lineage>
        <taxon>Eukaryota</taxon>
        <taxon>Viridiplantae</taxon>
        <taxon>Streptophyta</taxon>
        <taxon>Embryophyta</taxon>
        <taxon>Tracheophyta</taxon>
        <taxon>Spermatophyta</taxon>
        <taxon>Magnoliopsida</taxon>
        <taxon>eudicotyledons</taxon>
        <taxon>Gunneridae</taxon>
        <taxon>Pentapetalae</taxon>
        <taxon>rosids</taxon>
        <taxon>fabids</taxon>
        <taxon>Cucurbitales</taxon>
        <taxon>Cucurbitaceae</taxon>
        <taxon>Cucurbiteae</taxon>
        <taxon>Cucurbita</taxon>
    </lineage>
</organism>
<dbReference type="Proteomes" id="UP000685013">
    <property type="component" value="Chromosome 13"/>
</dbReference>